<proteinExistence type="predicted"/>
<comment type="caution">
    <text evidence="2">The sequence shown here is derived from an EMBL/GenBank/DDBJ whole genome shotgun (WGS) entry which is preliminary data.</text>
</comment>
<keyword evidence="1" id="KW-1133">Transmembrane helix</keyword>
<feature type="transmembrane region" description="Helical" evidence="1">
    <location>
        <begin position="36"/>
        <end position="54"/>
    </location>
</feature>
<reference evidence="2" key="1">
    <citation type="journal article" date="2021" name="PeerJ">
        <title>Extensive microbial diversity within the chicken gut microbiome revealed by metagenomics and culture.</title>
        <authorList>
            <person name="Gilroy R."/>
            <person name="Ravi A."/>
            <person name="Getino M."/>
            <person name="Pursley I."/>
            <person name="Horton D.L."/>
            <person name="Alikhan N.F."/>
            <person name="Baker D."/>
            <person name="Gharbi K."/>
            <person name="Hall N."/>
            <person name="Watson M."/>
            <person name="Adriaenssens E.M."/>
            <person name="Foster-Nyarko E."/>
            <person name="Jarju S."/>
            <person name="Secka A."/>
            <person name="Antonio M."/>
            <person name="Oren A."/>
            <person name="Chaudhuri R.R."/>
            <person name="La Ragione R."/>
            <person name="Hildebrand F."/>
            <person name="Pallen M.J."/>
        </authorList>
    </citation>
    <scope>NUCLEOTIDE SEQUENCE</scope>
    <source>
        <strain evidence="2">ChiBcec15-3976</strain>
    </source>
</reference>
<keyword evidence="1" id="KW-0472">Membrane</keyword>
<dbReference type="EMBL" id="DWUU01000060">
    <property type="protein sequence ID" value="HJD43362.1"/>
    <property type="molecule type" value="Genomic_DNA"/>
</dbReference>
<name>A0A9D2RGV0_9FIRM</name>
<dbReference type="InterPro" id="IPR011042">
    <property type="entry name" value="6-blade_b-propeller_TolB-like"/>
</dbReference>
<evidence type="ECO:0000313" key="2">
    <source>
        <dbReference type="EMBL" id="HJD43362.1"/>
    </source>
</evidence>
<dbReference type="Gene3D" id="2.120.10.30">
    <property type="entry name" value="TolB, C-terminal domain"/>
    <property type="match status" value="1"/>
</dbReference>
<dbReference type="AlphaFoldDB" id="A0A9D2RGV0"/>
<dbReference type="Proteomes" id="UP000823909">
    <property type="component" value="Unassembled WGS sequence"/>
</dbReference>
<evidence type="ECO:0000313" key="3">
    <source>
        <dbReference type="Proteomes" id="UP000823909"/>
    </source>
</evidence>
<keyword evidence="1" id="KW-0812">Transmembrane</keyword>
<dbReference type="InterPro" id="IPR043765">
    <property type="entry name" value="DUF5711"/>
</dbReference>
<reference evidence="2" key="2">
    <citation type="submission" date="2021-04" db="EMBL/GenBank/DDBJ databases">
        <authorList>
            <person name="Gilroy R."/>
        </authorList>
    </citation>
    <scope>NUCLEOTIDE SEQUENCE</scope>
    <source>
        <strain evidence="2">ChiBcec15-3976</strain>
    </source>
</reference>
<organism evidence="2 3">
    <name type="scientific">Candidatus Mediterraneibacter quadrami</name>
    <dbReference type="NCBI Taxonomy" id="2838684"/>
    <lineage>
        <taxon>Bacteria</taxon>
        <taxon>Bacillati</taxon>
        <taxon>Bacillota</taxon>
        <taxon>Clostridia</taxon>
        <taxon>Lachnospirales</taxon>
        <taxon>Lachnospiraceae</taxon>
        <taxon>Mediterraneibacter</taxon>
    </lineage>
</organism>
<evidence type="ECO:0000256" key="1">
    <source>
        <dbReference type="SAM" id="Phobius"/>
    </source>
</evidence>
<protein>
    <submittedName>
        <fullName evidence="2">Uncharacterized protein</fullName>
    </submittedName>
</protein>
<accession>A0A9D2RGV0</accession>
<dbReference type="Pfam" id="PF18975">
    <property type="entry name" value="DUF5711"/>
    <property type="match status" value="1"/>
</dbReference>
<sequence length="398" mass="44373">MTQKKKGYLRILTPPDDLGSLMKALRRLQFDRIRGILTYIILIMLCLCGTWLLLQNRTYGRARTSDQYPSGTTDSSGYAQFADGIVRYNRDGVTFLDRKNEEIWMQPTQLQNPVIVVKEDAFAVADNGGNSILVFSKSGLTGEIETTLPVERIAISDQGIVSVILRNENTPEIITYDAAGNILAELQISAGSSGYPTAMELSDDGNTLAVSYLSVSGTGMKSRLVYYNFGKAGQEKPDNIVFSREYKDTVFGEIFFMGGDRSVAVADRGFQIIRGTEEPQKDQQVAMEQEIQSVFHSDQYIGFILLNDQKSGYELRLYNRIGEQMISRELPGKYSNAKIAGEEVILYDGDQCCIATATGIIKYQGQLAVDALEIFPAFGINRYYVISVDELRVVYLTK</sequence>
<gene>
    <name evidence="2" type="ORF">H9910_10265</name>
</gene>
<dbReference type="SUPFAM" id="SSF63825">
    <property type="entry name" value="YWTD domain"/>
    <property type="match status" value="1"/>
</dbReference>